<feature type="region of interest" description="Disordered" evidence="1">
    <location>
        <begin position="362"/>
        <end position="383"/>
    </location>
</feature>
<sequence>MLCPWGGGVFDLSEAVFVAGAITRCSAGCQLCRSGDCSSLGMPRSCNEGLELWGRVPTYPEGSEIRVRRSSCVCCTCDLHIIISGRLGDPLRVFALVMQMGSRFRRPKCEASGVPVGLAWAYRDVLKGAQAVLSVVRRACELGTLLIRVVPNCLDCIFSCPLCLRKGVPHRWTPPSSKYKERVQDKFSGKRELAHRSSPVVNASAAILGKARGAGSHEDRRVKQRRVGRDHSPVGDVIVLVTFAAGGQGHALFVGVVAYDLLWREGWDLVSKFQGVGWEAFIVLIVVVQGTMLSMDGGSRLKGVKSLKSSEDLWGPVRWHSLLDSFPYSEPLTNIASYFGARGISDEGTNARSLRNAAWEYPPSRGRATDAREKESPLTVYDP</sequence>
<evidence type="ECO:0000313" key="2">
    <source>
        <dbReference type="EMBL" id="PKI58158.1"/>
    </source>
</evidence>
<keyword evidence="3" id="KW-1185">Reference proteome</keyword>
<name>A0A2I0JPC6_PUNGR</name>
<accession>A0A2I0JPC6</accession>
<dbReference type="EMBL" id="PGOL01001432">
    <property type="protein sequence ID" value="PKI58158.1"/>
    <property type="molecule type" value="Genomic_DNA"/>
</dbReference>
<gene>
    <name evidence="2" type="ORF">CRG98_021446</name>
</gene>
<organism evidence="2 3">
    <name type="scientific">Punica granatum</name>
    <name type="common">Pomegranate</name>
    <dbReference type="NCBI Taxonomy" id="22663"/>
    <lineage>
        <taxon>Eukaryota</taxon>
        <taxon>Viridiplantae</taxon>
        <taxon>Streptophyta</taxon>
        <taxon>Embryophyta</taxon>
        <taxon>Tracheophyta</taxon>
        <taxon>Spermatophyta</taxon>
        <taxon>Magnoliopsida</taxon>
        <taxon>eudicotyledons</taxon>
        <taxon>Gunneridae</taxon>
        <taxon>Pentapetalae</taxon>
        <taxon>rosids</taxon>
        <taxon>malvids</taxon>
        <taxon>Myrtales</taxon>
        <taxon>Lythraceae</taxon>
        <taxon>Punica</taxon>
    </lineage>
</organism>
<evidence type="ECO:0000256" key="1">
    <source>
        <dbReference type="SAM" id="MobiDB-lite"/>
    </source>
</evidence>
<reference evidence="2 3" key="1">
    <citation type="submission" date="2017-11" db="EMBL/GenBank/DDBJ databases">
        <title>De-novo sequencing of pomegranate (Punica granatum L.) genome.</title>
        <authorList>
            <person name="Akparov Z."/>
            <person name="Amiraslanov A."/>
            <person name="Hajiyeva S."/>
            <person name="Abbasov M."/>
            <person name="Kaur K."/>
            <person name="Hamwieh A."/>
            <person name="Solovyev V."/>
            <person name="Salamov A."/>
            <person name="Braich B."/>
            <person name="Kosarev P."/>
            <person name="Mahmoud A."/>
            <person name="Hajiyev E."/>
            <person name="Babayeva S."/>
            <person name="Izzatullayeva V."/>
            <person name="Mammadov A."/>
            <person name="Mammadov A."/>
            <person name="Sharifova S."/>
            <person name="Ojaghi J."/>
            <person name="Eynullazada K."/>
            <person name="Bayramov B."/>
            <person name="Abdulazimova A."/>
            <person name="Shahmuradov I."/>
        </authorList>
    </citation>
    <scope>NUCLEOTIDE SEQUENCE [LARGE SCALE GENOMIC DNA]</scope>
    <source>
        <strain evidence="3">cv. AG2017</strain>
        <tissue evidence="2">Leaf</tissue>
    </source>
</reference>
<proteinExistence type="predicted"/>
<feature type="compositionally biased region" description="Basic and acidic residues" evidence="1">
    <location>
        <begin position="367"/>
        <end position="376"/>
    </location>
</feature>
<dbReference type="Proteomes" id="UP000233551">
    <property type="component" value="Unassembled WGS sequence"/>
</dbReference>
<protein>
    <submittedName>
        <fullName evidence="2">Uncharacterized protein</fullName>
    </submittedName>
</protein>
<evidence type="ECO:0000313" key="3">
    <source>
        <dbReference type="Proteomes" id="UP000233551"/>
    </source>
</evidence>
<dbReference type="AlphaFoldDB" id="A0A2I0JPC6"/>
<comment type="caution">
    <text evidence="2">The sequence shown here is derived from an EMBL/GenBank/DDBJ whole genome shotgun (WGS) entry which is preliminary data.</text>
</comment>